<evidence type="ECO:0000313" key="2">
    <source>
        <dbReference type="EMBL" id="VAX42151.1"/>
    </source>
</evidence>
<dbReference type="PROSITE" id="PS50851">
    <property type="entry name" value="CHEW"/>
    <property type="match status" value="1"/>
</dbReference>
<dbReference type="SUPFAM" id="SSF50341">
    <property type="entry name" value="CheW-like"/>
    <property type="match status" value="1"/>
</dbReference>
<dbReference type="Pfam" id="PF01584">
    <property type="entry name" value="CheW"/>
    <property type="match status" value="1"/>
</dbReference>
<dbReference type="PANTHER" id="PTHR22617">
    <property type="entry name" value="CHEMOTAXIS SENSOR HISTIDINE KINASE-RELATED"/>
    <property type="match status" value="1"/>
</dbReference>
<gene>
    <name evidence="2" type="ORF">MNBD_PLANCTO03-77</name>
</gene>
<dbReference type="GO" id="GO:0007165">
    <property type="term" value="P:signal transduction"/>
    <property type="evidence" value="ECO:0007669"/>
    <property type="project" value="InterPro"/>
</dbReference>
<dbReference type="SMART" id="SM00260">
    <property type="entry name" value="CheW"/>
    <property type="match status" value="1"/>
</dbReference>
<dbReference type="Gene3D" id="2.30.30.40">
    <property type="entry name" value="SH3 Domains"/>
    <property type="match status" value="1"/>
</dbReference>
<dbReference type="Gene3D" id="2.40.50.180">
    <property type="entry name" value="CheA-289, Domain 4"/>
    <property type="match status" value="1"/>
</dbReference>
<dbReference type="AlphaFoldDB" id="A0A3B1DTB9"/>
<dbReference type="EMBL" id="UOGK01000650">
    <property type="protein sequence ID" value="VAX42151.1"/>
    <property type="molecule type" value="Genomic_DNA"/>
</dbReference>
<dbReference type="GO" id="GO:0005829">
    <property type="term" value="C:cytosol"/>
    <property type="evidence" value="ECO:0007669"/>
    <property type="project" value="TreeGrafter"/>
</dbReference>
<dbReference type="GO" id="GO:0006935">
    <property type="term" value="P:chemotaxis"/>
    <property type="evidence" value="ECO:0007669"/>
    <property type="project" value="InterPro"/>
</dbReference>
<protein>
    <recommendedName>
        <fullName evidence="1">CheW-like domain-containing protein</fullName>
    </recommendedName>
</protein>
<proteinExistence type="predicted"/>
<accession>A0A3B1DTB9</accession>
<name>A0A3B1DTB9_9ZZZZ</name>
<dbReference type="InterPro" id="IPR036061">
    <property type="entry name" value="CheW-like_dom_sf"/>
</dbReference>
<organism evidence="2">
    <name type="scientific">hydrothermal vent metagenome</name>
    <dbReference type="NCBI Taxonomy" id="652676"/>
    <lineage>
        <taxon>unclassified sequences</taxon>
        <taxon>metagenomes</taxon>
        <taxon>ecological metagenomes</taxon>
    </lineage>
</organism>
<feature type="domain" description="CheW-like" evidence="1">
    <location>
        <begin position="1"/>
        <end position="140"/>
    </location>
</feature>
<dbReference type="PANTHER" id="PTHR22617:SF23">
    <property type="entry name" value="CHEMOTAXIS PROTEIN CHEW"/>
    <property type="match status" value="1"/>
</dbReference>
<dbReference type="InterPro" id="IPR039315">
    <property type="entry name" value="CheW"/>
</dbReference>
<evidence type="ECO:0000259" key="1">
    <source>
        <dbReference type="PROSITE" id="PS50851"/>
    </source>
</evidence>
<sequence length="166" mass="16975">MRLVTFESGGSLFGIPASEVRSVLPIEHPAGIPGMPAFLVGLITIRGDLVPVVDLQCLLDGQATEMSPDSCLVVADVRGTDVALLVPRLGPSLLLGSDRIDPSPVIGGAAAVPYVADVARLSEGLCLVLDVSVLLAGHAGVISRCLADANDGEEGGHDEFECHAAA</sequence>
<dbReference type="InterPro" id="IPR002545">
    <property type="entry name" value="CheW-lke_dom"/>
</dbReference>
<reference evidence="2" key="1">
    <citation type="submission" date="2018-06" db="EMBL/GenBank/DDBJ databases">
        <authorList>
            <person name="Zhirakovskaya E."/>
        </authorList>
    </citation>
    <scope>NUCLEOTIDE SEQUENCE</scope>
</reference>